<reference evidence="3 4" key="1">
    <citation type="submission" date="2024-03" db="EMBL/GenBank/DDBJ databases">
        <title>The genome assembly and annotation of the cricket Gryllus longicercus Weissman &amp; Gray.</title>
        <authorList>
            <person name="Szrajer S."/>
            <person name="Gray D."/>
            <person name="Ylla G."/>
        </authorList>
    </citation>
    <scope>NUCLEOTIDE SEQUENCE [LARGE SCALE GENOMIC DNA]</scope>
    <source>
        <strain evidence="3">DAG 2021-001</strain>
        <tissue evidence="3">Whole body minus gut</tissue>
    </source>
</reference>
<evidence type="ECO:0000313" key="3">
    <source>
        <dbReference type="EMBL" id="KAK7791503.1"/>
    </source>
</evidence>
<feature type="compositionally biased region" description="Low complexity" evidence="1">
    <location>
        <begin position="230"/>
        <end position="240"/>
    </location>
</feature>
<accession>A0AAN9V4L7</accession>
<dbReference type="AlphaFoldDB" id="A0AAN9V4L7"/>
<evidence type="ECO:0000256" key="2">
    <source>
        <dbReference type="SAM" id="Phobius"/>
    </source>
</evidence>
<dbReference type="EMBL" id="JAZDUA010000531">
    <property type="protein sequence ID" value="KAK7791503.1"/>
    <property type="molecule type" value="Genomic_DNA"/>
</dbReference>
<evidence type="ECO:0000256" key="1">
    <source>
        <dbReference type="SAM" id="MobiDB-lite"/>
    </source>
</evidence>
<gene>
    <name evidence="3" type="ORF">R5R35_008854</name>
</gene>
<dbReference type="Proteomes" id="UP001378592">
    <property type="component" value="Unassembled WGS sequence"/>
</dbReference>
<feature type="compositionally biased region" description="Basic and acidic residues" evidence="1">
    <location>
        <begin position="154"/>
        <end position="172"/>
    </location>
</feature>
<feature type="compositionally biased region" description="Polar residues" evidence="1">
    <location>
        <begin position="241"/>
        <end position="256"/>
    </location>
</feature>
<feature type="transmembrane region" description="Helical" evidence="2">
    <location>
        <begin position="12"/>
        <end position="30"/>
    </location>
</feature>
<keyword evidence="2" id="KW-1133">Transmembrane helix</keyword>
<keyword evidence="4" id="KW-1185">Reference proteome</keyword>
<feature type="compositionally biased region" description="Basic and acidic residues" evidence="1">
    <location>
        <begin position="134"/>
        <end position="147"/>
    </location>
</feature>
<proteinExistence type="predicted"/>
<name>A0AAN9V4L7_9ORTH</name>
<protein>
    <submittedName>
        <fullName evidence="3">Uncharacterized protein</fullName>
    </submittedName>
</protein>
<keyword evidence="2" id="KW-0812">Transmembrane</keyword>
<sequence length="418" mass="45403">MELAEVFNTQYAFPVGIVLICAVVVFAYGFKSSTPPTFSQLVHAADERKTAGKKKKLKDKKSVQNNVSSPVANDEGRKKSDNSSKVTVGKTSKQSKNVKEEAEKSPVASNKQQKKKNVSQKENVNESVLVEGKTATKDGKRSPEGKKIQPSKDATGESKNKPQEKRLLKEKNYNIQQVKTKNIADAKPKSSKSSKLKVNEEKPVDFDDGEWEQAISRKEKKSKKKDEEALMAANALNSASITPPTKQSPVTSTLHNNDSEDLPASNTDTRTQRGGISNDNSATKDEPPVNTDIGEVEKQESTTKAANASASSSASNEKPKSSKSKGKNKESSLSLQKETQENENITAVSVPPPAEETTKSKKKKKQSNAGDNKEGKTPAQPVEAPKPLAVEVEVSSGDGASVKASTFTYYIGREWYEQ</sequence>
<keyword evidence="2" id="KW-0472">Membrane</keyword>
<evidence type="ECO:0000313" key="4">
    <source>
        <dbReference type="Proteomes" id="UP001378592"/>
    </source>
</evidence>
<feature type="region of interest" description="Disordered" evidence="1">
    <location>
        <begin position="48"/>
        <end position="389"/>
    </location>
</feature>
<comment type="caution">
    <text evidence="3">The sequence shown here is derived from an EMBL/GenBank/DDBJ whole genome shotgun (WGS) entry which is preliminary data.</text>
</comment>
<feature type="compositionally biased region" description="Polar residues" evidence="1">
    <location>
        <begin position="83"/>
        <end position="95"/>
    </location>
</feature>
<feature type="compositionally biased region" description="Polar residues" evidence="1">
    <location>
        <begin position="264"/>
        <end position="281"/>
    </location>
</feature>
<organism evidence="3 4">
    <name type="scientific">Gryllus longicercus</name>
    <dbReference type="NCBI Taxonomy" id="2509291"/>
    <lineage>
        <taxon>Eukaryota</taxon>
        <taxon>Metazoa</taxon>
        <taxon>Ecdysozoa</taxon>
        <taxon>Arthropoda</taxon>
        <taxon>Hexapoda</taxon>
        <taxon>Insecta</taxon>
        <taxon>Pterygota</taxon>
        <taxon>Neoptera</taxon>
        <taxon>Polyneoptera</taxon>
        <taxon>Orthoptera</taxon>
        <taxon>Ensifera</taxon>
        <taxon>Gryllidea</taxon>
        <taxon>Grylloidea</taxon>
        <taxon>Gryllidae</taxon>
        <taxon>Gryllinae</taxon>
        <taxon>Gryllus</taxon>
    </lineage>
</organism>
<feature type="compositionally biased region" description="Low complexity" evidence="1">
    <location>
        <begin position="302"/>
        <end position="316"/>
    </location>
</feature>